<keyword evidence="1" id="KW-0808">Transferase</keyword>
<keyword evidence="2" id="KW-1185">Reference proteome</keyword>
<dbReference type="Proteomes" id="UP000037510">
    <property type="component" value="Unassembled WGS sequence"/>
</dbReference>
<keyword evidence="1" id="KW-0695">RNA-directed DNA polymerase</keyword>
<dbReference type="PANTHER" id="PTHR19446">
    <property type="entry name" value="REVERSE TRANSCRIPTASES"/>
    <property type="match status" value="1"/>
</dbReference>
<accession>A0A0L7KG98</accession>
<dbReference type="STRING" id="104452.A0A0L7KG98"/>
<organism evidence="1 2">
    <name type="scientific">Operophtera brumata</name>
    <name type="common">Winter moth</name>
    <name type="synonym">Phalaena brumata</name>
    <dbReference type="NCBI Taxonomy" id="104452"/>
    <lineage>
        <taxon>Eukaryota</taxon>
        <taxon>Metazoa</taxon>
        <taxon>Ecdysozoa</taxon>
        <taxon>Arthropoda</taxon>
        <taxon>Hexapoda</taxon>
        <taxon>Insecta</taxon>
        <taxon>Pterygota</taxon>
        <taxon>Neoptera</taxon>
        <taxon>Endopterygota</taxon>
        <taxon>Lepidoptera</taxon>
        <taxon>Glossata</taxon>
        <taxon>Ditrysia</taxon>
        <taxon>Geometroidea</taxon>
        <taxon>Geometridae</taxon>
        <taxon>Larentiinae</taxon>
        <taxon>Operophtera</taxon>
    </lineage>
</organism>
<dbReference type="EMBL" id="JTDY01009887">
    <property type="protein sequence ID" value="KOB62332.1"/>
    <property type="molecule type" value="Genomic_DNA"/>
</dbReference>
<comment type="caution">
    <text evidence="1">The sequence shown here is derived from an EMBL/GenBank/DDBJ whole genome shotgun (WGS) entry which is preliminary data.</text>
</comment>
<proteinExistence type="predicted"/>
<reference evidence="1 2" key="1">
    <citation type="journal article" date="2015" name="Genome Biol. Evol.">
        <title>The genome of winter moth (Operophtera brumata) provides a genomic perspective on sexual dimorphism and phenology.</title>
        <authorList>
            <person name="Derks M.F."/>
            <person name="Smit S."/>
            <person name="Salis L."/>
            <person name="Schijlen E."/>
            <person name="Bossers A."/>
            <person name="Mateman C."/>
            <person name="Pijl A.S."/>
            <person name="de Ridder D."/>
            <person name="Groenen M.A."/>
            <person name="Visser M.E."/>
            <person name="Megens H.J."/>
        </authorList>
    </citation>
    <scope>NUCLEOTIDE SEQUENCE [LARGE SCALE GENOMIC DNA]</scope>
    <source>
        <strain evidence="1">WM2013NL</strain>
        <tissue evidence="1">Head and thorax</tissue>
    </source>
</reference>
<gene>
    <name evidence="1" type="ORF">OBRU01_25038</name>
</gene>
<name>A0A0L7KG98_OPEBR</name>
<dbReference type="GO" id="GO:0003964">
    <property type="term" value="F:RNA-directed DNA polymerase activity"/>
    <property type="evidence" value="ECO:0007669"/>
    <property type="project" value="UniProtKB-KW"/>
</dbReference>
<evidence type="ECO:0000313" key="1">
    <source>
        <dbReference type="EMBL" id="KOB62332.1"/>
    </source>
</evidence>
<dbReference type="AlphaFoldDB" id="A0A0L7KG98"/>
<evidence type="ECO:0000313" key="2">
    <source>
        <dbReference type="Proteomes" id="UP000037510"/>
    </source>
</evidence>
<sequence>MKDDNDHQAYKIAKKIAKRAVAQAKATARDDFYAQLETASNDKEIFKLEKRKHQMKYSAATEGPISCIWPEEITLAIKRMANNKASAPNDIPAEFWKQIGDTGVLFLTKLFNKFLVDGIPYEWRKGFLIPFFKNKGKTKTLRQL</sequence>
<protein>
    <submittedName>
        <fullName evidence="1">RNA-directed DNA polymerase</fullName>
    </submittedName>
</protein>
<keyword evidence="1" id="KW-0548">Nucleotidyltransferase</keyword>